<evidence type="ECO:0000313" key="4">
    <source>
        <dbReference type="Proteomes" id="UP001301152"/>
    </source>
</evidence>
<dbReference type="Proteomes" id="UP001301152">
    <property type="component" value="Unassembled WGS sequence"/>
</dbReference>
<evidence type="ECO:0000313" key="3">
    <source>
        <dbReference type="EMBL" id="MCX2564467.1"/>
    </source>
</evidence>
<dbReference type="InterPro" id="IPR052336">
    <property type="entry name" value="MlaD_Phospholipid_Transporter"/>
</dbReference>
<dbReference type="Pfam" id="PF02470">
    <property type="entry name" value="MlaD"/>
    <property type="match status" value="1"/>
</dbReference>
<reference evidence="3 4" key="1">
    <citation type="submission" date="2022-11" db="EMBL/GenBank/DDBJ databases">
        <title>Genome sequencing of Acetobacter type strain.</title>
        <authorList>
            <person name="Heo J."/>
            <person name="Lee D."/>
            <person name="Han B.-H."/>
            <person name="Hong S.-B."/>
            <person name="Kwon S.-W."/>
        </authorList>
    </citation>
    <scope>NUCLEOTIDE SEQUENCE [LARGE SCALE GENOMIC DNA]</scope>
    <source>
        <strain evidence="3 4">KACC 21253</strain>
    </source>
</reference>
<protein>
    <submittedName>
        <fullName evidence="3">MlaD family protein</fullName>
    </submittedName>
</protein>
<evidence type="ECO:0000259" key="2">
    <source>
        <dbReference type="Pfam" id="PF02470"/>
    </source>
</evidence>
<evidence type="ECO:0000256" key="1">
    <source>
        <dbReference type="SAM" id="Phobius"/>
    </source>
</evidence>
<proteinExistence type="predicted"/>
<keyword evidence="4" id="KW-1185">Reference proteome</keyword>
<gene>
    <name evidence="3" type="ORF">OQ497_10930</name>
</gene>
<organism evidence="3 4">
    <name type="scientific">Acetobacter thailandicus</name>
    <dbReference type="NCBI Taxonomy" id="1502842"/>
    <lineage>
        <taxon>Bacteria</taxon>
        <taxon>Pseudomonadati</taxon>
        <taxon>Pseudomonadota</taxon>
        <taxon>Alphaproteobacteria</taxon>
        <taxon>Acetobacterales</taxon>
        <taxon>Acetobacteraceae</taxon>
        <taxon>Acetobacter</taxon>
    </lineage>
</organism>
<accession>A0ABT3QGQ1</accession>
<dbReference type="EMBL" id="JAPIUZ010000006">
    <property type="protein sequence ID" value="MCX2564467.1"/>
    <property type="molecule type" value="Genomic_DNA"/>
</dbReference>
<keyword evidence="1" id="KW-0812">Transmembrane</keyword>
<dbReference type="PANTHER" id="PTHR33371">
    <property type="entry name" value="INTERMEMBRANE PHOSPHOLIPID TRANSPORT SYSTEM BINDING PROTEIN MLAD-RELATED"/>
    <property type="match status" value="1"/>
</dbReference>
<sequence length="318" mass="34496">MADTHHRKTLLGVFVTGGAALGLGIIISFGHMRLFTPTREAVVIFQSSINGLSLGAPVTFRGVKVGSVQNIKLSFDPQDYKAYIPVTITLDPDQVHVVDGSNKNSPVDVNKLIANGLHAELNMQSFVTGQYNINLDFDKNAPRNLHPRIATLPEIPVRLSDVEKLRTSLGQIPFNKIADRADNTLASANLLLASLNKDLPPLISSLKTTSDDSHQTLTVTTEAIRNLQTKLDATLIHLDTLLETSNSQLNSRGEDLHKTLVSATKTLDSLQGMLSPRSVDRANMDAALRDIAAAAASLRGFAGDVERNPQLLLMGRRK</sequence>
<name>A0ABT3QGQ1_9PROT</name>
<dbReference type="InterPro" id="IPR003399">
    <property type="entry name" value="Mce/MlaD"/>
</dbReference>
<feature type="transmembrane region" description="Helical" evidence="1">
    <location>
        <begin position="9"/>
        <end position="30"/>
    </location>
</feature>
<keyword evidence="1" id="KW-1133">Transmembrane helix</keyword>
<keyword evidence="1" id="KW-0472">Membrane</keyword>
<dbReference type="RefSeq" id="WP_086553939.1">
    <property type="nucleotide sequence ID" value="NZ_JAERKX010000008.1"/>
</dbReference>
<feature type="domain" description="Mce/MlaD" evidence="2">
    <location>
        <begin position="43"/>
        <end position="136"/>
    </location>
</feature>
<comment type="caution">
    <text evidence="3">The sequence shown here is derived from an EMBL/GenBank/DDBJ whole genome shotgun (WGS) entry which is preliminary data.</text>
</comment>
<dbReference type="PANTHER" id="PTHR33371:SF4">
    <property type="entry name" value="INTERMEMBRANE PHOSPHOLIPID TRANSPORT SYSTEM BINDING PROTEIN MLAD"/>
    <property type="match status" value="1"/>
</dbReference>